<keyword evidence="7" id="KW-0597">Phosphoprotein</keyword>
<dbReference type="Gene3D" id="2.130.10.10">
    <property type="entry name" value="YVTN repeat-like/Quinoprotein amine dehydrogenase"/>
    <property type="match status" value="1"/>
</dbReference>
<feature type="domain" description="Protein kinase" evidence="25">
    <location>
        <begin position="408"/>
        <end position="809"/>
    </location>
</feature>
<dbReference type="SUPFAM" id="SSF50978">
    <property type="entry name" value="WD40 repeat-like"/>
    <property type="match status" value="1"/>
</dbReference>
<dbReference type="InterPro" id="IPR011009">
    <property type="entry name" value="Kinase-like_dom_sf"/>
</dbReference>
<dbReference type="InterPro" id="IPR036322">
    <property type="entry name" value="WD40_repeat_dom_sf"/>
</dbReference>
<proteinExistence type="inferred from homology"/>
<keyword evidence="5" id="KW-0813">Transport</keyword>
<dbReference type="Gene3D" id="1.20.58.1780">
    <property type="match status" value="1"/>
</dbReference>
<name>E2AUU0_CAMFO</name>
<evidence type="ECO:0000313" key="26">
    <source>
        <dbReference type="EMBL" id="EFN62815.1"/>
    </source>
</evidence>
<evidence type="ECO:0000256" key="9">
    <source>
        <dbReference type="ARBA" id="ARBA00022692"/>
    </source>
</evidence>
<dbReference type="GO" id="GO:0000972">
    <property type="term" value="P:transcription-dependent tethering of RNA polymerase II gene DNA at nuclear periphery"/>
    <property type="evidence" value="ECO:0007669"/>
    <property type="project" value="TreeGrafter"/>
</dbReference>
<dbReference type="InterPro" id="IPR042537">
    <property type="entry name" value="Nucleoporin_Nup155_C_2"/>
</dbReference>
<dbReference type="STRING" id="104421.E2AUU0"/>
<keyword evidence="14 23" id="KW-0067">ATP-binding</keyword>
<dbReference type="GO" id="GO:0006405">
    <property type="term" value="P:RNA export from nucleus"/>
    <property type="evidence" value="ECO:0007669"/>
    <property type="project" value="TreeGrafter"/>
</dbReference>
<organism evidence="27">
    <name type="scientific">Camponotus floridanus</name>
    <name type="common">Florida carpenter ant</name>
    <dbReference type="NCBI Taxonomy" id="104421"/>
    <lineage>
        <taxon>Eukaryota</taxon>
        <taxon>Metazoa</taxon>
        <taxon>Ecdysozoa</taxon>
        <taxon>Arthropoda</taxon>
        <taxon>Hexapoda</taxon>
        <taxon>Insecta</taxon>
        <taxon>Pterygota</taxon>
        <taxon>Neoptera</taxon>
        <taxon>Endopterygota</taxon>
        <taxon>Hymenoptera</taxon>
        <taxon>Apocrita</taxon>
        <taxon>Aculeata</taxon>
        <taxon>Formicoidea</taxon>
        <taxon>Formicidae</taxon>
        <taxon>Formicinae</taxon>
        <taxon>Camponotus</taxon>
    </lineage>
</organism>
<keyword evidence="10" id="KW-0732">Signal</keyword>
<evidence type="ECO:0000256" key="11">
    <source>
        <dbReference type="ARBA" id="ARBA00022741"/>
    </source>
</evidence>
<keyword evidence="21" id="KW-0539">Nucleus</keyword>
<dbReference type="GO" id="GO:0017056">
    <property type="term" value="F:structural constituent of nuclear pore"/>
    <property type="evidence" value="ECO:0007669"/>
    <property type="project" value="InterPro"/>
</dbReference>
<dbReference type="Gene3D" id="1.10.510.10">
    <property type="entry name" value="Transferase(Phosphotransferase) domain 1"/>
    <property type="match status" value="1"/>
</dbReference>
<evidence type="ECO:0000256" key="20">
    <source>
        <dbReference type="ARBA" id="ARBA00023230"/>
    </source>
</evidence>
<dbReference type="InterPro" id="IPR017441">
    <property type="entry name" value="Protein_kinase_ATP_BS"/>
</dbReference>
<evidence type="ECO:0000313" key="27">
    <source>
        <dbReference type="Proteomes" id="UP000000311"/>
    </source>
</evidence>
<dbReference type="FunCoup" id="E2AUU0">
    <property type="interactions" value="2405"/>
</dbReference>
<dbReference type="EC" id="2.7.11.1" evidence="4"/>
<dbReference type="InterPro" id="IPR011047">
    <property type="entry name" value="Quinoprotein_ADH-like_sf"/>
</dbReference>
<dbReference type="InterPro" id="IPR042538">
    <property type="entry name" value="Nucleoporin_Nup155_C_3"/>
</dbReference>
<evidence type="ECO:0000256" key="21">
    <source>
        <dbReference type="ARBA" id="ARBA00023242"/>
    </source>
</evidence>
<keyword evidence="12" id="KW-0418">Kinase</keyword>
<dbReference type="FunFam" id="1.25.40.440:FF:000001">
    <property type="entry name" value="Nuclear pore complex subunit"/>
    <property type="match status" value="1"/>
</dbReference>
<feature type="binding site" evidence="23">
    <location>
        <position position="437"/>
    </location>
    <ligand>
        <name>ATP</name>
        <dbReference type="ChEBI" id="CHEBI:30616"/>
    </ligand>
</feature>
<evidence type="ECO:0000256" key="24">
    <source>
        <dbReference type="SAM" id="MobiDB-lite"/>
    </source>
</evidence>
<comment type="subcellular location">
    <subcellularLocation>
        <location evidence="1">Endoplasmic reticulum membrane</location>
        <topology evidence="1">Single-pass type I membrane protein</topology>
    </subcellularLocation>
    <subcellularLocation>
        <location evidence="2">Nucleus</location>
    </subcellularLocation>
</comment>
<keyword evidence="17" id="KW-0346">Stress response</keyword>
<dbReference type="PROSITE" id="PS00108">
    <property type="entry name" value="PROTEIN_KINASE_ST"/>
    <property type="match status" value="1"/>
</dbReference>
<dbReference type="InterPro" id="IPR015943">
    <property type="entry name" value="WD40/YVTN_repeat-like_dom_sf"/>
</dbReference>
<feature type="region of interest" description="Disordered" evidence="24">
    <location>
        <begin position="572"/>
        <end position="591"/>
    </location>
</feature>
<dbReference type="SMART" id="SM00564">
    <property type="entry name" value="PQQ"/>
    <property type="match status" value="3"/>
</dbReference>
<dbReference type="GO" id="GO:0005789">
    <property type="term" value="C:endoplasmic reticulum membrane"/>
    <property type="evidence" value="ECO:0007669"/>
    <property type="project" value="UniProtKB-SubCell"/>
</dbReference>
<dbReference type="SMART" id="SM00220">
    <property type="entry name" value="S_TKc"/>
    <property type="match status" value="1"/>
</dbReference>
<evidence type="ECO:0000256" key="14">
    <source>
        <dbReference type="ARBA" id="ARBA00022840"/>
    </source>
</evidence>
<gene>
    <name evidence="26" type="ORF">EAG_09811</name>
</gene>
<evidence type="ECO:0000259" key="25">
    <source>
        <dbReference type="PROSITE" id="PS50011"/>
    </source>
</evidence>
<evidence type="ECO:0000256" key="8">
    <source>
        <dbReference type="ARBA" id="ARBA00022679"/>
    </source>
</evidence>
<evidence type="ECO:0000256" key="3">
    <source>
        <dbReference type="ARBA" id="ARBA00007373"/>
    </source>
</evidence>
<evidence type="ECO:0000256" key="7">
    <source>
        <dbReference type="ARBA" id="ARBA00022553"/>
    </source>
</evidence>
<evidence type="ECO:0000256" key="13">
    <source>
        <dbReference type="ARBA" id="ARBA00022824"/>
    </source>
</evidence>
<dbReference type="GO" id="GO:0034976">
    <property type="term" value="P:response to endoplasmic reticulum stress"/>
    <property type="evidence" value="ECO:0007669"/>
    <property type="project" value="UniProtKB-ARBA"/>
</dbReference>
<dbReference type="InterPro" id="IPR004870">
    <property type="entry name" value="Nucleoporin_Nup155"/>
</dbReference>
<evidence type="ECO:0000256" key="4">
    <source>
        <dbReference type="ARBA" id="ARBA00012513"/>
    </source>
</evidence>
<keyword evidence="13" id="KW-0256">Endoplasmic reticulum</keyword>
<dbReference type="InterPro" id="IPR000719">
    <property type="entry name" value="Prot_kinase_dom"/>
</dbReference>
<dbReference type="InterPro" id="IPR014908">
    <property type="entry name" value="Nucleoporin_Nup133/Nup155_N"/>
</dbReference>
<dbReference type="SUPFAM" id="SSF56112">
    <property type="entry name" value="Protein kinase-like (PK-like)"/>
    <property type="match status" value="1"/>
</dbReference>
<keyword evidence="18" id="KW-0472">Membrane</keyword>
<accession>E2AUU0</accession>
<dbReference type="GO" id="GO:0044611">
    <property type="term" value="C:nuclear pore inner ring"/>
    <property type="evidence" value="ECO:0007669"/>
    <property type="project" value="TreeGrafter"/>
</dbReference>
<keyword evidence="11 23" id="KW-0547">Nucleotide-binding</keyword>
<dbReference type="InterPro" id="IPR042533">
    <property type="entry name" value="Nucleoporin_Nup155_C_1"/>
</dbReference>
<dbReference type="Pfam" id="PF00069">
    <property type="entry name" value="Pkinase"/>
    <property type="match status" value="2"/>
</dbReference>
<evidence type="ECO:0000256" key="2">
    <source>
        <dbReference type="ARBA" id="ARBA00004123"/>
    </source>
</evidence>
<evidence type="ECO:0000256" key="15">
    <source>
        <dbReference type="ARBA" id="ARBA00022845"/>
    </source>
</evidence>
<evidence type="ECO:0000256" key="1">
    <source>
        <dbReference type="ARBA" id="ARBA00004115"/>
    </source>
</evidence>
<dbReference type="GO" id="GO:0005524">
    <property type="term" value="F:ATP binding"/>
    <property type="evidence" value="ECO:0007669"/>
    <property type="project" value="UniProtKB-UniRule"/>
</dbReference>
<evidence type="ECO:0000256" key="6">
    <source>
        <dbReference type="ARBA" id="ARBA00022527"/>
    </source>
</evidence>
<comment type="similarity">
    <text evidence="3">Belongs to the non-repetitive/WGA-negative nucleoporin family.</text>
</comment>
<dbReference type="Gene3D" id="1.25.40.450">
    <property type="entry name" value="Nucleoporin, helical domain, N-terminal subdomain"/>
    <property type="match status" value="1"/>
</dbReference>
<keyword evidence="6" id="KW-0723">Serine/threonine-protein kinase</keyword>
<keyword evidence="20" id="KW-0834">Unfolded protein response</keyword>
<dbReference type="SUPFAM" id="SSF50998">
    <property type="entry name" value="Quinoprotein alcohol dehydrogenase-like"/>
    <property type="match status" value="1"/>
</dbReference>
<evidence type="ECO:0000256" key="19">
    <source>
        <dbReference type="ARBA" id="ARBA00023180"/>
    </source>
</evidence>
<dbReference type="PROSITE" id="PS00107">
    <property type="entry name" value="PROTEIN_KINASE_ATP"/>
    <property type="match status" value="1"/>
</dbReference>
<keyword evidence="27" id="KW-1185">Reference proteome</keyword>
<evidence type="ECO:0000256" key="22">
    <source>
        <dbReference type="ARBA" id="ARBA00041500"/>
    </source>
</evidence>
<keyword evidence="16" id="KW-1133">Transmembrane helix</keyword>
<dbReference type="GO" id="GO:0036228">
    <property type="term" value="P:protein localization to nuclear inner membrane"/>
    <property type="evidence" value="ECO:0007669"/>
    <property type="project" value="TreeGrafter"/>
</dbReference>
<protein>
    <recommendedName>
        <fullName evidence="4">non-specific serine/threonine protein kinase</fullName>
        <ecNumber evidence="4">2.7.11.1</ecNumber>
    </recommendedName>
    <alternativeName>
        <fullName evidence="22">PRKR-like endoplasmic reticulum kinase</fullName>
    </alternativeName>
</protein>
<dbReference type="OrthoDB" id="341578at2759"/>
<keyword evidence="19" id="KW-0325">Glycoprotein</keyword>
<dbReference type="InParanoid" id="E2AUU0"/>
<dbReference type="GO" id="GO:0006606">
    <property type="term" value="P:protein import into nucleus"/>
    <property type="evidence" value="ECO:0007669"/>
    <property type="project" value="TreeGrafter"/>
</dbReference>
<keyword evidence="15" id="KW-0810">Translation regulation</keyword>
<dbReference type="Proteomes" id="UP000000311">
    <property type="component" value="Unassembled WGS sequence"/>
</dbReference>
<dbReference type="PANTHER" id="PTHR10350:SF6">
    <property type="entry name" value="NUCLEAR PORE COMPLEX PROTEIN NUP155"/>
    <property type="match status" value="1"/>
</dbReference>
<dbReference type="InterPro" id="IPR008271">
    <property type="entry name" value="Ser/Thr_kinase_AS"/>
</dbReference>
<dbReference type="InterPro" id="IPR018391">
    <property type="entry name" value="PQQ_b-propeller_rpt"/>
</dbReference>
<evidence type="ECO:0000256" key="17">
    <source>
        <dbReference type="ARBA" id="ARBA00023016"/>
    </source>
</evidence>
<dbReference type="EMBL" id="GL442888">
    <property type="protein sequence ID" value="EFN62815.1"/>
    <property type="molecule type" value="Genomic_DNA"/>
</dbReference>
<keyword evidence="9" id="KW-0812">Transmembrane</keyword>
<dbReference type="GO" id="GO:0006417">
    <property type="term" value="P:regulation of translation"/>
    <property type="evidence" value="ECO:0007669"/>
    <property type="project" value="UniProtKB-KW"/>
</dbReference>
<feature type="compositionally biased region" description="Low complexity" evidence="24">
    <location>
        <begin position="572"/>
        <end position="581"/>
    </location>
</feature>
<evidence type="ECO:0000256" key="18">
    <source>
        <dbReference type="ARBA" id="ARBA00023136"/>
    </source>
</evidence>
<evidence type="ECO:0000256" key="16">
    <source>
        <dbReference type="ARBA" id="ARBA00022989"/>
    </source>
</evidence>
<keyword evidence="8" id="KW-0808">Transferase</keyword>
<dbReference type="Pfam" id="PF03177">
    <property type="entry name" value="Nucleoporin_C"/>
    <property type="match status" value="1"/>
</dbReference>
<evidence type="ECO:0000256" key="23">
    <source>
        <dbReference type="PROSITE-ProRule" id="PRU10141"/>
    </source>
</evidence>
<dbReference type="Pfam" id="PF08801">
    <property type="entry name" value="Nucleoporin_N"/>
    <property type="match status" value="1"/>
</dbReference>
<dbReference type="Gene3D" id="3.30.200.20">
    <property type="entry name" value="Phosphorylase Kinase, domain 1"/>
    <property type="match status" value="1"/>
</dbReference>
<dbReference type="FunFam" id="1.10.510.10:FF:000251">
    <property type="entry name" value="eukaryotic translation initiation factor 2-alpha kinase 3"/>
    <property type="match status" value="1"/>
</dbReference>
<reference evidence="26 27" key="1">
    <citation type="journal article" date="2010" name="Science">
        <title>Genomic comparison of the ants Camponotus floridanus and Harpegnathos saltator.</title>
        <authorList>
            <person name="Bonasio R."/>
            <person name="Zhang G."/>
            <person name="Ye C."/>
            <person name="Mutti N.S."/>
            <person name="Fang X."/>
            <person name="Qin N."/>
            <person name="Donahue G."/>
            <person name="Yang P."/>
            <person name="Li Q."/>
            <person name="Li C."/>
            <person name="Zhang P."/>
            <person name="Huang Z."/>
            <person name="Berger S.L."/>
            <person name="Reinberg D."/>
            <person name="Wang J."/>
            <person name="Liebig J."/>
        </authorList>
    </citation>
    <scope>NUCLEOTIDE SEQUENCE [LARGE SCALE GENOMIC DNA]</scope>
    <source>
        <strain evidence="27">C129</strain>
    </source>
</reference>
<evidence type="ECO:0000256" key="12">
    <source>
        <dbReference type="ARBA" id="ARBA00022777"/>
    </source>
</evidence>
<evidence type="ECO:0000256" key="10">
    <source>
        <dbReference type="ARBA" id="ARBA00022729"/>
    </source>
</evidence>
<dbReference type="Gene3D" id="1.20.120.1880">
    <property type="entry name" value="Nucleoporin, helical C-terminal domain"/>
    <property type="match status" value="1"/>
</dbReference>
<dbReference type="PANTHER" id="PTHR10350">
    <property type="entry name" value="NUCLEAR PORE COMPLEX PROTEIN NUP155"/>
    <property type="match status" value="1"/>
</dbReference>
<dbReference type="InterPro" id="IPR007187">
    <property type="entry name" value="Nucleoporin_Nup133/Nup155_C"/>
</dbReference>
<dbReference type="Gene3D" id="1.25.40.440">
    <property type="entry name" value="Nucleoporin, helical domain, central subdomain"/>
    <property type="match status" value="1"/>
</dbReference>
<evidence type="ECO:0000256" key="5">
    <source>
        <dbReference type="ARBA" id="ARBA00022448"/>
    </source>
</evidence>
<dbReference type="PROSITE" id="PS50011">
    <property type="entry name" value="PROTEIN_KINASE_DOM"/>
    <property type="match status" value="1"/>
</dbReference>
<dbReference type="FunFam" id="3.30.200.20:FF:000193">
    <property type="entry name" value="Eukaryotic translation initiation factor 2-alpha kinase 3"/>
    <property type="match status" value="1"/>
</dbReference>
<dbReference type="GO" id="GO:0006986">
    <property type="term" value="P:response to unfolded protein"/>
    <property type="evidence" value="ECO:0007669"/>
    <property type="project" value="UniProtKB-KW"/>
</dbReference>
<sequence length="2031" mass="228622">MFVTTYLLVSANDITAETGQLTLCQQSISKHSLVFVSTLDGKISALDAANYGEILWTLDFNDGPLLSSSVSVSTGKILYECNVMECKNNTDPEGHLGYDVLVIHRFQQTVRAIEPHTGNERWNFSVGQYNLKLNRHVNDCPNIILDTEIKASISEGLVFAVDKNDNKLWQYKFSAPIVSIWHEDTSKTKGEYLENKKLINYLKSIDLFDDSHWRSSYTTSPSLYVGRYENQLYVQEKPNTENSLDRIPKNVQHKKYFLHPTDVNRIETSEAYNTTALSVLYNSEHINEQLIDNEKCNIENNIENNMTNNNNINEMTDDKEYIIEEDADTPVQIIIVSLWYWWKEVLIISITTAILLNFVQHLLSTTREARDAILPPLIVERHIETKTNSANDSSENVNNFKSRYLTDFEPVDCLGKGGYGIVFEAKNKIDDCNYAIKRIALPNSQDSRERVMREVKALAKLDHHNIVRYFNAWLECPPSGWQEEHDQQWINKLQFSLSTFPSEVTQAETKPDDSVCINVSQTNSCSVDSACEALELNNVDVSDDSLIVFEKLNEKRDNDAIGINGYSTGSTGSLDLSSSNNESEEESPNINNITNHSESIVFIEETDNDIMQLCQRFSLKEWLKQHTSMRDPVQVLNIFQQIVDAVEYVHLQGLIHRDLKPSNIFFAYDDKIKIGDFGLVTAMTESCDGACTPSAENENATLKNSIHTAHVGTHLYMSPEQMNGQMYNYKVDIYSLGIIFFELLIPFFTDMERIVALSNLKKSIFPKNFAENYSAKYHLLKMMLDENPAKRPTTLGGPTVSGLDDHDYPSLNGASISLTNINQMKIHSKIPLPSEVMEHFGHMQCHCMMGLFTEISKAWLTIDSDIYLWSYENESDVAYFDGLNETIIGVGLVKPKADIFQSYVKYLLILTTTVEITILGVTILDDTKEIQLVPEPIFTVTTDGVGITTIANTSSGRIFLGGRNGSLFEIYYQAESSWFGKRCKKINHSEGPLSFLVPSFVTMALSEEEAIIQISVDDSRNILYTLGDRGTITVWDINNGGASRITSLSQASLVQTAVNVVKTLDSNNFRPLVSISAITESESVHLNLVVVAATGTRFYFSCTSVTNPSSRPQGLQLIHVRLPPGYAANAPVMRPRKVQMAYYRKGTLILVCGGDTETAWCLSNDAYPFTNYLAETQSILPLDSPAWAMEEIIRDSIIHIEKQSITQGEPPLLVRQHMEPPRKFIFLTAQLLLEQRGPDTEAVRAYFQTQSLEQACATCLILATLESAQNAQLSEWATRAFFLYGSQRIVGIGPAIDMHSGFPTINPDLRTSTPRVPPFDSRAQAFRSPAQMGLGTTDIALQHFSAKHSGLYLYVGRILRPIWNISSTVPATQIAWILGHLQALRSFLNRNTHITKQQSTSSRTLTDGFETTIQSHFQEPIVEERNSLDALKVFITHACEVLGLWKILCENRLNNIINCLSKDQIAQFSTATFRDLILIGHEISSLLIIHLIDSYLGDNASVDSVSAKLREICPNLYRTEDAVCSKANEILLKAKNCTNPEEKECYLKSALKLCKEVAPRLNLSAVCQQFVACQFYMGVLELCICCAERVDPNNAASHYYKNNEPIEDQEGSLAFAKRSEIYKEFTTMLDHLYHQSISNPLTPTIPSKPGPPLQTASIATVTPAKKILHEIIGDALQAPCETLHSCIYAWMIGRGLHGELIALAAPSLETYLNRINAPELLWQFYERNKNHAAAAKILDSLASKVGPEISLSQRVEYLARAVVCMRSDQTGYAPYLGVFLRELEDKLEVARMQQQILDIISNQQNLFDSMIVTDAKLRLNSSLLDITQLYEEYAEPLQLWECKLAIIHCSGHQDDMLIKGIWTNIIDNELENATEPSNEDKITILMSKIKLLGQEYIGSPHCFPVDFLVKQLELKACKYKVSNISIIIGFLELGIAMEDLLDIYDKMIGKNTRTWLNEGNEFHLIESTANLVNYFIANSNITNNFIRRKIITKCQDVISKCLTTLFSKPNGGDLDKEITNLRSIQSILNRM</sequence>
<dbReference type="GO" id="GO:0004674">
    <property type="term" value="F:protein serine/threonine kinase activity"/>
    <property type="evidence" value="ECO:0007669"/>
    <property type="project" value="UniProtKB-KW"/>
</dbReference>